<evidence type="ECO:0000313" key="4">
    <source>
        <dbReference type="Proteomes" id="UP001139012"/>
    </source>
</evidence>
<dbReference type="EMBL" id="JAKLUA010000004">
    <property type="protein sequence ID" value="MCG2668183.1"/>
    <property type="molecule type" value="Genomic_DNA"/>
</dbReference>
<evidence type="ECO:0000313" key="3">
    <source>
        <dbReference type="EMBL" id="MCG2668183.1"/>
    </source>
</evidence>
<feature type="chain" id="PRO_5040973779" description="YARHG domain-containing protein" evidence="1">
    <location>
        <begin position="30"/>
        <end position="73"/>
    </location>
</feature>
<protein>
    <recommendedName>
        <fullName evidence="6">YARHG domain-containing protein</fullName>
    </recommendedName>
</protein>
<gene>
    <name evidence="3" type="ORF">L6637_14560</name>
    <name evidence="2" type="ORF">L6654_06015</name>
</gene>
<keyword evidence="4" id="KW-1185">Reference proteome</keyword>
<keyword evidence="1" id="KW-0732">Signal</keyword>
<dbReference type="Proteomes" id="UP001139012">
    <property type="component" value="Unassembled WGS sequence"/>
</dbReference>
<dbReference type="EMBL" id="JAKLTY010000003">
    <property type="protein sequence ID" value="MCG2626180.1"/>
    <property type="molecule type" value="Genomic_DNA"/>
</dbReference>
<comment type="caution">
    <text evidence="2">The sequence shown here is derived from an EMBL/GenBank/DDBJ whole genome shotgun (WGS) entry which is preliminary data.</text>
</comment>
<evidence type="ECO:0000313" key="2">
    <source>
        <dbReference type="EMBL" id="MCG2626180.1"/>
    </source>
</evidence>
<reference evidence="2" key="1">
    <citation type="submission" date="2022-01" db="EMBL/GenBank/DDBJ databases">
        <title>Genome sequnece data of strain Bradyrhizobium sp. nov.</title>
        <authorList>
            <person name="Zhang J."/>
        </authorList>
    </citation>
    <scope>NUCLEOTIDE SEQUENCE</scope>
    <source>
        <strain evidence="3">WYCCWR 12774</strain>
        <strain evidence="2">WYCCWR 13023</strain>
    </source>
</reference>
<feature type="signal peptide" evidence="1">
    <location>
        <begin position="1"/>
        <end position="29"/>
    </location>
</feature>
<dbReference type="RefSeq" id="WP_237864819.1">
    <property type="nucleotide sequence ID" value="NZ_JAKLTY010000003.1"/>
</dbReference>
<dbReference type="Proteomes" id="UP001139054">
    <property type="component" value="Unassembled WGS sequence"/>
</dbReference>
<dbReference type="AlphaFoldDB" id="A0A9X1R720"/>
<proteinExistence type="predicted"/>
<name>A0A9X1R720_9BRAD</name>
<accession>A0A9X1R720</accession>
<evidence type="ECO:0000313" key="5">
    <source>
        <dbReference type="Proteomes" id="UP001139054"/>
    </source>
</evidence>
<sequence length="73" mass="7836">MKASRIILSTFAAAIALATLTASYSPASAGAFGPDYGWMGNKQYMACLKYVGAFGADYPGRDKNIQSCKRNYL</sequence>
<evidence type="ECO:0000256" key="1">
    <source>
        <dbReference type="SAM" id="SignalP"/>
    </source>
</evidence>
<organism evidence="2 5">
    <name type="scientific">Bradyrhizobium zhengyangense</name>
    <dbReference type="NCBI Taxonomy" id="2911009"/>
    <lineage>
        <taxon>Bacteria</taxon>
        <taxon>Pseudomonadati</taxon>
        <taxon>Pseudomonadota</taxon>
        <taxon>Alphaproteobacteria</taxon>
        <taxon>Hyphomicrobiales</taxon>
        <taxon>Nitrobacteraceae</taxon>
        <taxon>Bradyrhizobium</taxon>
    </lineage>
</organism>
<evidence type="ECO:0008006" key="6">
    <source>
        <dbReference type="Google" id="ProtNLM"/>
    </source>
</evidence>